<sequence>MPSLREALEAVGERLETTKGADLHLLKQQVTSADLLKEDILEWLKRQPVRNQVESQNTFIELRDQVTQGTGDWILATDEYVAWQKKEINFNHLAIQGHLGAGKSILLTLIIRSIQNEQLLHQTSPSSVTKELQRIFNSSLRGAGTIHNLTYFDLFKAQVSAFKRVYVIIDSLDYCTHYDNEGTRQTLSETFQKLPQTVRVLFSSRQPYLAQDLGIEHQIQIRPKASDVKMYVMARIKHDSNLRQTLAKPEDERLVILKITHQVMSSQMFLLARLHLDRLSTYLLLPHLKKALDELPESSPHIFEVAIQKISKGQNSASHDLAMHVFTMVIYGKQDLSVDEISEGFALSKDQSQDYKEWRPTQYPLLSACAGLIVLDSNSRTLRLVHHSVRESIERNGLVLRHPGLEIAKMCLACLLMDGSAADSNPLLSYSANYWFIHLKDSELAGNHDLQSLIDRFLSSSAKLSRAFNKLNPSHHSPKQSFEKMTGLHAVAYLDFPDQIKPLMTIGIDINAQSADLQTPLHWAVSRGNRRVVKALLDEGANPNIQDYLKDTPLHKFLTSRRADGVEIANDLVNGKADLYIRSSKGLSPLSSAIRYGPTCVASLFIIKQKDINAETEQGWTSLKEVFYHGHGVIEKLKNSQHRQGSLGPLKRAVKDHLNSLVDPHLQNGVRLNQHTTTGWLALTHAAKHGSVTMLQKLLDNSADPADCNLRDQEENKSPLRWALQYGHLRAASVLIRYGADINEDNDDGWTPVIEATKTKNYDMVRFLINEGARLDDADADGFTALMHSVKAGFGDITWLLAINKADVNHRDRLQRSALDIAISNQQSSIAWLLCQHGAEIGALNENRMSLLHIATRDNDRRSVALLIDRGLTINESDANGDTILHYAVRNNSADLVQLILSCNQHHQQLEIPDRAGITPLVNAVLGSNLSIVQTLLNHGSNCDSQDRDGLTPLHYAAAQGYSLVLARLIAKTQNIDLADNMGFTAVHHAVNSNQADALQVLGQGGADLDIVDCRGCTSLMLAAHLDYPNLVRLLLLSGAILNKRNDQEWSVTDLEKSRQNPQTRKIISLALRGKLK</sequence>
<dbReference type="PROSITE" id="PS50297">
    <property type="entry name" value="ANK_REP_REGION"/>
    <property type="match status" value="8"/>
</dbReference>
<evidence type="ECO:0000313" key="5">
    <source>
        <dbReference type="EMBL" id="KAG5760872.1"/>
    </source>
</evidence>
<dbReference type="SUPFAM" id="SSF52540">
    <property type="entry name" value="P-loop containing nucleoside triphosphate hydrolases"/>
    <property type="match status" value="1"/>
</dbReference>
<feature type="repeat" description="ANK" evidence="3">
    <location>
        <begin position="916"/>
        <end position="948"/>
    </location>
</feature>
<dbReference type="OrthoDB" id="195446at2759"/>
<dbReference type="SUPFAM" id="SSF48403">
    <property type="entry name" value="Ankyrin repeat"/>
    <property type="match status" value="2"/>
</dbReference>
<gene>
    <name evidence="5" type="ORF">H9Q72_011014</name>
</gene>
<dbReference type="InterPro" id="IPR036770">
    <property type="entry name" value="Ankyrin_rpt-contain_sf"/>
</dbReference>
<keyword evidence="1" id="KW-0677">Repeat</keyword>
<dbReference type="Pfam" id="PF24883">
    <property type="entry name" value="NPHP3_N"/>
    <property type="match status" value="1"/>
</dbReference>
<dbReference type="Pfam" id="PF13637">
    <property type="entry name" value="Ank_4"/>
    <property type="match status" value="1"/>
</dbReference>
<feature type="repeat" description="ANK" evidence="3">
    <location>
        <begin position="880"/>
        <end position="902"/>
    </location>
</feature>
<evidence type="ECO:0000256" key="1">
    <source>
        <dbReference type="ARBA" id="ARBA00022737"/>
    </source>
</evidence>
<dbReference type="Gene3D" id="1.25.40.20">
    <property type="entry name" value="Ankyrin repeat-containing domain"/>
    <property type="match status" value="4"/>
</dbReference>
<evidence type="ECO:0000313" key="6">
    <source>
        <dbReference type="Proteomes" id="UP000750502"/>
    </source>
</evidence>
<keyword evidence="2 3" id="KW-0040">ANK repeat</keyword>
<feature type="repeat" description="ANK" evidence="3">
    <location>
        <begin position="1015"/>
        <end position="1047"/>
    </location>
</feature>
<dbReference type="PROSITE" id="PS50088">
    <property type="entry name" value="ANK_REPEAT"/>
    <property type="match status" value="9"/>
</dbReference>
<accession>A0A9P7HJS6</accession>
<evidence type="ECO:0000256" key="2">
    <source>
        <dbReference type="ARBA" id="ARBA00023043"/>
    </source>
</evidence>
<protein>
    <recommendedName>
        <fullName evidence="4">Nephrocystin 3-like N-terminal domain-containing protein</fullName>
    </recommendedName>
</protein>
<feature type="domain" description="Nephrocystin 3-like N-terminal" evidence="4">
    <location>
        <begin position="69"/>
        <end position="118"/>
    </location>
</feature>
<feature type="repeat" description="ANK" evidence="3">
    <location>
        <begin position="748"/>
        <end position="780"/>
    </location>
</feature>
<dbReference type="SMART" id="SM00248">
    <property type="entry name" value="ANK"/>
    <property type="match status" value="15"/>
</dbReference>
<name>A0A9P7HJS6_9HYPO</name>
<dbReference type="AlphaFoldDB" id="A0A9P7HJS6"/>
<feature type="repeat" description="ANK" evidence="3">
    <location>
        <begin position="949"/>
        <end position="981"/>
    </location>
</feature>
<dbReference type="Gene3D" id="3.40.50.300">
    <property type="entry name" value="P-loop containing nucleotide triphosphate hydrolases"/>
    <property type="match status" value="1"/>
</dbReference>
<dbReference type="InterPro" id="IPR002110">
    <property type="entry name" value="Ankyrin_rpt"/>
</dbReference>
<dbReference type="InterPro" id="IPR056884">
    <property type="entry name" value="NPHP3-like_N"/>
</dbReference>
<dbReference type="EMBL" id="JADFTT010000501">
    <property type="protein sequence ID" value="KAG5760872.1"/>
    <property type="molecule type" value="Genomic_DNA"/>
</dbReference>
<keyword evidence="6" id="KW-1185">Reference proteome</keyword>
<evidence type="ECO:0000256" key="3">
    <source>
        <dbReference type="PROSITE-ProRule" id="PRU00023"/>
    </source>
</evidence>
<organism evidence="5 6">
    <name type="scientific">Fusarium xylarioides</name>
    <dbReference type="NCBI Taxonomy" id="221167"/>
    <lineage>
        <taxon>Eukaryota</taxon>
        <taxon>Fungi</taxon>
        <taxon>Dikarya</taxon>
        <taxon>Ascomycota</taxon>
        <taxon>Pezizomycotina</taxon>
        <taxon>Sordariomycetes</taxon>
        <taxon>Hypocreomycetidae</taxon>
        <taxon>Hypocreales</taxon>
        <taxon>Nectriaceae</taxon>
        <taxon>Fusarium</taxon>
        <taxon>Fusarium fujikuroi species complex</taxon>
    </lineage>
</organism>
<dbReference type="Pfam" id="PF00023">
    <property type="entry name" value="Ank"/>
    <property type="match status" value="3"/>
</dbReference>
<comment type="caution">
    <text evidence="5">The sequence shown here is derived from an EMBL/GenBank/DDBJ whole genome shotgun (WGS) entry which is preliminary data.</text>
</comment>
<reference evidence="5" key="2">
    <citation type="submission" date="2020-10" db="EMBL/GenBank/DDBJ databases">
        <authorList>
            <person name="Peck L.D."/>
            <person name="Nowell R.W."/>
            <person name="Flood J."/>
            <person name="Ryan M.J."/>
            <person name="Barraclough T.G."/>
        </authorList>
    </citation>
    <scope>NUCLEOTIDE SEQUENCE</scope>
    <source>
        <strain evidence="5">IMI 127659i</strain>
    </source>
</reference>
<dbReference type="Proteomes" id="UP000750502">
    <property type="component" value="Unassembled WGS sequence"/>
</dbReference>
<feature type="repeat" description="ANK" evidence="3">
    <location>
        <begin position="847"/>
        <end position="879"/>
    </location>
</feature>
<feature type="repeat" description="ANK" evidence="3">
    <location>
        <begin position="982"/>
        <end position="1014"/>
    </location>
</feature>
<reference evidence="5" key="1">
    <citation type="journal article" date="2020" name="bioRxiv">
        <title>Historical genomics reveals the evolutionary mechanisms behind multiple outbreaks of the host-specific coffee wilt pathogen Fusarium xylarioides.</title>
        <authorList>
            <person name="Peck D."/>
            <person name="Nowell R.W."/>
            <person name="Flood J."/>
            <person name="Ryan M.J."/>
            <person name="Barraclough T.G."/>
        </authorList>
    </citation>
    <scope>NUCLEOTIDE SEQUENCE</scope>
    <source>
        <strain evidence="5">IMI 127659i</strain>
    </source>
</reference>
<feature type="repeat" description="ANK" evidence="3">
    <location>
        <begin position="516"/>
        <end position="548"/>
    </location>
</feature>
<dbReference type="PANTHER" id="PTHR24173">
    <property type="entry name" value="ANKYRIN REPEAT CONTAINING"/>
    <property type="match status" value="1"/>
</dbReference>
<proteinExistence type="predicted"/>
<dbReference type="PANTHER" id="PTHR24173:SF74">
    <property type="entry name" value="ANKYRIN REPEAT DOMAIN-CONTAINING PROTEIN 16"/>
    <property type="match status" value="1"/>
</dbReference>
<dbReference type="Pfam" id="PF12796">
    <property type="entry name" value="Ank_2"/>
    <property type="match status" value="3"/>
</dbReference>
<dbReference type="InterPro" id="IPR027417">
    <property type="entry name" value="P-loop_NTPase"/>
</dbReference>
<feature type="repeat" description="ANK" evidence="3">
    <location>
        <begin position="715"/>
        <end position="747"/>
    </location>
</feature>
<evidence type="ECO:0000259" key="4">
    <source>
        <dbReference type="Pfam" id="PF24883"/>
    </source>
</evidence>